<evidence type="ECO:0000256" key="9">
    <source>
        <dbReference type="ARBA" id="ARBA00022692"/>
    </source>
</evidence>
<feature type="transmembrane region" description="Helical" evidence="19">
    <location>
        <begin position="39"/>
        <end position="61"/>
    </location>
</feature>
<evidence type="ECO:0000256" key="19">
    <source>
        <dbReference type="SAM" id="Phobius"/>
    </source>
</evidence>
<comment type="pathway">
    <text evidence="2">Energy metabolism; oxidative phosphorylation.</text>
</comment>
<dbReference type="PRINTS" id="PR01165">
    <property type="entry name" value="CYCOXIDASEI"/>
</dbReference>
<dbReference type="AlphaFoldDB" id="D7A6W2"/>
<keyword evidence="14" id="KW-0408">Iron</keyword>
<comment type="catalytic activity">
    <reaction evidence="17">
        <text>4 Fe(II)-[cytochrome c] + O2 + 8 H(+)(in) = 4 Fe(III)-[cytochrome c] + 2 H2O + 4 H(+)(out)</text>
        <dbReference type="Rhea" id="RHEA:11436"/>
        <dbReference type="Rhea" id="RHEA-COMP:10350"/>
        <dbReference type="Rhea" id="RHEA-COMP:14399"/>
        <dbReference type="ChEBI" id="CHEBI:15377"/>
        <dbReference type="ChEBI" id="CHEBI:15378"/>
        <dbReference type="ChEBI" id="CHEBI:15379"/>
        <dbReference type="ChEBI" id="CHEBI:29033"/>
        <dbReference type="ChEBI" id="CHEBI:29034"/>
        <dbReference type="EC" id="7.1.1.9"/>
    </reaction>
</comment>
<evidence type="ECO:0000256" key="1">
    <source>
        <dbReference type="ARBA" id="ARBA00004651"/>
    </source>
</evidence>
<dbReference type="NCBIfam" id="TIGR02891">
    <property type="entry name" value="CtaD_CoxA"/>
    <property type="match status" value="1"/>
</dbReference>
<evidence type="ECO:0000256" key="3">
    <source>
        <dbReference type="ARBA" id="ARBA00009578"/>
    </source>
</evidence>
<dbReference type="KEGG" id="sno:Snov_1016"/>
<keyword evidence="23" id="KW-1185">Reference proteome</keyword>
<keyword evidence="16 19" id="KW-0472">Membrane</keyword>
<feature type="transmembrane region" description="Helical" evidence="19">
    <location>
        <begin position="403"/>
        <end position="422"/>
    </location>
</feature>
<evidence type="ECO:0000256" key="5">
    <source>
        <dbReference type="ARBA" id="ARBA00022448"/>
    </source>
</evidence>
<evidence type="ECO:0000256" key="11">
    <source>
        <dbReference type="ARBA" id="ARBA00022967"/>
    </source>
</evidence>
<dbReference type="InterPro" id="IPR000883">
    <property type="entry name" value="Cyt_C_Oxase_1"/>
</dbReference>
<dbReference type="GO" id="GO:0005886">
    <property type="term" value="C:plasma membrane"/>
    <property type="evidence" value="ECO:0007669"/>
    <property type="project" value="UniProtKB-SubCell"/>
</dbReference>
<keyword evidence="13 19" id="KW-1133">Transmembrane helix</keyword>
<feature type="transmembrane region" description="Helical" evidence="19">
    <location>
        <begin position="168"/>
        <end position="192"/>
    </location>
</feature>
<keyword evidence="10" id="KW-0479">Metal-binding</keyword>
<feature type="transmembrane region" description="Helical" evidence="19">
    <location>
        <begin position="811"/>
        <end position="833"/>
    </location>
</feature>
<evidence type="ECO:0000256" key="6">
    <source>
        <dbReference type="ARBA" id="ARBA00022475"/>
    </source>
</evidence>
<evidence type="ECO:0000256" key="12">
    <source>
        <dbReference type="ARBA" id="ARBA00022982"/>
    </source>
</evidence>
<dbReference type="UniPathway" id="UPA00705"/>
<dbReference type="eggNOG" id="COG0843">
    <property type="taxonomic scope" value="Bacteria"/>
</dbReference>
<feature type="transmembrane region" description="Helical" evidence="19">
    <location>
        <begin position="647"/>
        <end position="665"/>
    </location>
</feature>
<dbReference type="RefSeq" id="WP_013165841.1">
    <property type="nucleotide sequence ID" value="NC_014217.1"/>
</dbReference>
<dbReference type="SUPFAM" id="SSF81452">
    <property type="entry name" value="Cytochrome c oxidase subunit III-like"/>
    <property type="match status" value="1"/>
</dbReference>
<dbReference type="EC" id="7.1.1.9" evidence="4"/>
<dbReference type="FunFam" id="1.20.210.10:FF:000006">
    <property type="entry name" value="Cytochrome c oxidase subunit 1"/>
    <property type="match status" value="1"/>
</dbReference>
<evidence type="ECO:0000256" key="8">
    <source>
        <dbReference type="ARBA" id="ARBA00022660"/>
    </source>
</evidence>
<dbReference type="InterPro" id="IPR014241">
    <property type="entry name" value="Cyt_c_oxidase_su1_bac"/>
</dbReference>
<evidence type="ECO:0000256" key="7">
    <source>
        <dbReference type="ARBA" id="ARBA00022617"/>
    </source>
</evidence>
<dbReference type="Pfam" id="PF00115">
    <property type="entry name" value="COX1"/>
    <property type="match status" value="1"/>
</dbReference>
<evidence type="ECO:0000313" key="23">
    <source>
        <dbReference type="Proteomes" id="UP000006633"/>
    </source>
</evidence>
<evidence type="ECO:0000259" key="21">
    <source>
        <dbReference type="PROSITE" id="PS50855"/>
    </source>
</evidence>
<keyword evidence="11" id="KW-1278">Translocase</keyword>
<dbReference type="GO" id="GO:0016491">
    <property type="term" value="F:oxidoreductase activity"/>
    <property type="evidence" value="ECO:0007669"/>
    <property type="project" value="UniProtKB-KW"/>
</dbReference>
<reference evidence="22 23" key="1">
    <citation type="journal article" date="2012" name="Stand. Genomic Sci.">
        <title>Complete genome sequence of the facultatively chemolithoautotrophic and methylotrophic alpha Proteobacterium Starkeya novella type strain (ATCC 8093(T)).</title>
        <authorList>
            <person name="Kappler U."/>
            <person name="Davenport K."/>
            <person name="Beatson S."/>
            <person name="Lucas S."/>
            <person name="Lapidus A."/>
            <person name="Copeland A."/>
            <person name="Berry K.W."/>
            <person name="Glavina Del Rio T."/>
            <person name="Hammon N."/>
            <person name="Dalin E."/>
            <person name="Tice H."/>
            <person name="Pitluck S."/>
            <person name="Richardson P."/>
            <person name="Bruce D."/>
            <person name="Goodwin L.A."/>
            <person name="Han C."/>
            <person name="Tapia R."/>
            <person name="Detter J.C."/>
            <person name="Chang Y.J."/>
            <person name="Jeffries C.D."/>
            <person name="Land M."/>
            <person name="Hauser L."/>
            <person name="Kyrpides N.C."/>
            <person name="Goker M."/>
            <person name="Ivanova N."/>
            <person name="Klenk H.P."/>
            <person name="Woyke T."/>
        </authorList>
    </citation>
    <scope>NUCLEOTIDE SEQUENCE [LARGE SCALE GENOMIC DNA]</scope>
    <source>
        <strain evidence="23">ATCC 8093 / DSM 506 / JCM 20403 / CCM 1077 / IAM 12100 / NBRC 12443 / NCIMB 10456</strain>
    </source>
</reference>
<keyword evidence="6" id="KW-1003">Cell membrane</keyword>
<dbReference type="GO" id="GO:0004129">
    <property type="term" value="F:cytochrome-c oxidase activity"/>
    <property type="evidence" value="ECO:0007669"/>
    <property type="project" value="UniProtKB-EC"/>
</dbReference>
<evidence type="ECO:0000259" key="20">
    <source>
        <dbReference type="PROSITE" id="PS50253"/>
    </source>
</evidence>
<keyword evidence="9 18" id="KW-0812">Transmembrane</keyword>
<keyword evidence="15" id="KW-0186">Copper</keyword>
<evidence type="ECO:0000256" key="13">
    <source>
        <dbReference type="ARBA" id="ARBA00022989"/>
    </source>
</evidence>
<dbReference type="PROSITE" id="PS50855">
    <property type="entry name" value="COX1"/>
    <property type="match status" value="1"/>
</dbReference>
<dbReference type="EMBL" id="CP002026">
    <property type="protein sequence ID" value="ADH88336.1"/>
    <property type="molecule type" value="Genomic_DNA"/>
</dbReference>
<feature type="transmembrane region" description="Helical" evidence="19">
    <location>
        <begin position="434"/>
        <end position="453"/>
    </location>
</feature>
<evidence type="ECO:0000256" key="4">
    <source>
        <dbReference type="ARBA" id="ARBA00012949"/>
    </source>
</evidence>
<feature type="transmembrane region" description="Helical" evidence="19">
    <location>
        <begin position="204"/>
        <end position="226"/>
    </location>
</feature>
<feature type="transmembrane region" description="Helical" evidence="19">
    <location>
        <begin position="266"/>
        <end position="285"/>
    </location>
</feature>
<dbReference type="GO" id="GO:0022904">
    <property type="term" value="P:respiratory electron transport chain"/>
    <property type="evidence" value="ECO:0007669"/>
    <property type="project" value="InterPro"/>
</dbReference>
<dbReference type="Gene3D" id="1.20.210.10">
    <property type="entry name" value="Cytochrome c oxidase-like, subunit I domain"/>
    <property type="match status" value="1"/>
</dbReference>
<name>D7A6W2_ANCN5</name>
<keyword evidence="5 18" id="KW-0813">Transport</keyword>
<gene>
    <name evidence="22" type="ordered locus">Snov_1016</name>
</gene>
<organism evidence="22 23">
    <name type="scientific">Ancylobacter novellus (strain ATCC 8093 / DSM 506 / JCM 20403 / CCM 1077 / IAM 12100 / NBRC 12443 / NCIMB 10456)</name>
    <name type="common">Starkeya novella</name>
    <dbReference type="NCBI Taxonomy" id="639283"/>
    <lineage>
        <taxon>Bacteria</taxon>
        <taxon>Pseudomonadati</taxon>
        <taxon>Pseudomonadota</taxon>
        <taxon>Alphaproteobacteria</taxon>
        <taxon>Hyphomicrobiales</taxon>
        <taxon>Xanthobacteraceae</taxon>
        <taxon>Ancylobacter</taxon>
    </lineage>
</organism>
<comment type="similarity">
    <text evidence="3 18">Belongs to the heme-copper respiratory oxidase family.</text>
</comment>
<accession>D7A6W2</accession>
<evidence type="ECO:0000256" key="10">
    <source>
        <dbReference type="ARBA" id="ARBA00022723"/>
    </source>
</evidence>
<feature type="transmembrane region" description="Helical" evidence="19">
    <location>
        <begin position="732"/>
        <end position="755"/>
    </location>
</feature>
<dbReference type="PROSITE" id="PS00077">
    <property type="entry name" value="COX1_CUB"/>
    <property type="match status" value="1"/>
</dbReference>
<dbReference type="PANTHER" id="PTHR10422:SF35">
    <property type="entry name" value="CYTOCHROME BO(3) UBIQUINOL OXIDASE SUBUNIT 1"/>
    <property type="match status" value="1"/>
</dbReference>
<evidence type="ECO:0000256" key="18">
    <source>
        <dbReference type="RuleBase" id="RU000370"/>
    </source>
</evidence>
<dbReference type="InterPro" id="IPR036927">
    <property type="entry name" value="Cyt_c_oxase-like_su1_sf"/>
</dbReference>
<dbReference type="GO" id="GO:0020037">
    <property type="term" value="F:heme binding"/>
    <property type="evidence" value="ECO:0007669"/>
    <property type="project" value="InterPro"/>
</dbReference>
<dbReference type="Gene3D" id="1.20.120.80">
    <property type="entry name" value="Cytochrome c oxidase, subunit III, four-helix bundle"/>
    <property type="match status" value="1"/>
</dbReference>
<feature type="transmembrane region" description="Helical" evidence="19">
    <location>
        <begin position="324"/>
        <end position="349"/>
    </location>
</feature>
<proteinExistence type="inferred from homology"/>
<evidence type="ECO:0000256" key="14">
    <source>
        <dbReference type="ARBA" id="ARBA00023004"/>
    </source>
</evidence>
<dbReference type="PROSITE" id="PS50253">
    <property type="entry name" value="COX3"/>
    <property type="match status" value="1"/>
</dbReference>
<dbReference type="PANTHER" id="PTHR10422">
    <property type="entry name" value="CYTOCHROME C OXIDASE SUBUNIT 1"/>
    <property type="match status" value="1"/>
</dbReference>
<feature type="transmembrane region" description="Helical" evidence="19">
    <location>
        <begin position="473"/>
        <end position="497"/>
    </location>
</feature>
<dbReference type="OrthoDB" id="9803294at2"/>
<dbReference type="InterPro" id="IPR000298">
    <property type="entry name" value="Cyt_c_oxidase-like_su3"/>
</dbReference>
<dbReference type="HOGENOM" id="CLU_011899_6_1_5"/>
<feature type="transmembrane region" description="Helical" evidence="19">
    <location>
        <begin position="123"/>
        <end position="144"/>
    </location>
</feature>
<evidence type="ECO:0000256" key="16">
    <source>
        <dbReference type="ARBA" id="ARBA00023136"/>
    </source>
</evidence>
<comment type="subcellular location">
    <subcellularLocation>
        <location evidence="1">Cell membrane</location>
        <topology evidence="1">Multi-pass membrane protein</topology>
    </subcellularLocation>
</comment>
<keyword evidence="8 18" id="KW-0679">Respiratory chain</keyword>
<keyword evidence="7 18" id="KW-0349">Heme</keyword>
<feature type="transmembrane region" description="Helical" evidence="19">
    <location>
        <begin position="81"/>
        <end position="111"/>
    </location>
</feature>
<feature type="transmembrane region" description="Helical" evidence="19">
    <location>
        <begin position="292"/>
        <end position="312"/>
    </location>
</feature>
<feature type="transmembrane region" description="Helical" evidence="19">
    <location>
        <begin position="672"/>
        <end position="690"/>
    </location>
</feature>
<feature type="transmembrane region" description="Helical" evidence="19">
    <location>
        <begin position="605"/>
        <end position="627"/>
    </location>
</feature>
<dbReference type="InterPro" id="IPR035973">
    <property type="entry name" value="Cyt_c_oxidase_su3-like_sf"/>
</dbReference>
<evidence type="ECO:0000256" key="17">
    <source>
        <dbReference type="ARBA" id="ARBA00047816"/>
    </source>
</evidence>
<dbReference type="GO" id="GO:0015990">
    <property type="term" value="P:electron transport coupled proton transport"/>
    <property type="evidence" value="ECO:0007669"/>
    <property type="project" value="InterPro"/>
</dbReference>
<keyword evidence="22" id="KW-0560">Oxidoreductase</keyword>
<dbReference type="GO" id="GO:0006119">
    <property type="term" value="P:oxidative phosphorylation"/>
    <property type="evidence" value="ECO:0007669"/>
    <property type="project" value="UniProtKB-UniPathway"/>
</dbReference>
<dbReference type="InterPro" id="IPR023616">
    <property type="entry name" value="Cyt_c_oxase-like_su1_dom"/>
</dbReference>
<dbReference type="InterPro" id="IPR023615">
    <property type="entry name" value="Cyt_c_Oxase_su1_BS"/>
</dbReference>
<keyword evidence="12 18" id="KW-0249">Electron transport</keyword>
<dbReference type="Proteomes" id="UP000006633">
    <property type="component" value="Chromosome"/>
</dbReference>
<feature type="transmembrane region" description="Helical" evidence="19">
    <location>
        <begin position="767"/>
        <end position="790"/>
    </location>
</feature>
<evidence type="ECO:0000256" key="15">
    <source>
        <dbReference type="ARBA" id="ARBA00023008"/>
    </source>
</evidence>
<sequence>MKARESDIERRQHEEEELRRTWAFSTGWRYVSNVNNQIVGLWYTGASFFFFLFAGVLALIMRAQLAVPNNDLVSAGTYNQLFTLHGTMMMFLFAVPIFEAVAILILPQMLAARDLPFPRLSAFGFWCFLIGGAFVAGSIFFNAAPDGGWFMYPPLATDTTQSGIGADIWLLGLSFIEVASIAAAVELIVGVLKCRPPGMRINLMPLYCWYVLIVGGMILFAFPPLIAGDILFEMQRLFDWPFFDTERGGDPVLWQHLFWIFGHPEVYIIFLPSIALLAMIVPTFAQRPILGYGWIVLAAVGTGFLSFGLWAHHMFTIGLPALSLGFFSAASEAVAIPTGVQIFVFVATLLAGRVIFSIPMLFATGALAIFVFGGLTGVMVALAPFDWQAHDSYFVVAHLHYTLIGGMFFPLIAGVYYFHPFITGRMLSERLGRWSFWLMFAGFNIAFLPMHITGLRGMPRRVFTYPDGLGWDWLNLISTFGAFTMAAGIAVLVVDVLRPGKKRAPQNPWNAGTLEWAAGDPSEPWGIRSVPPVSSRYPLWDQKGLMEDIAAGRFYLPGAPEGKRETLVTDVLDATPEQVLRVPGDSFKPLIAAVLIGGSFIATTFHWWITALVSGALGIAAIMIWLWTGTARIPSTLTTDAGMGLELPLYASGSASVGWWAMFITMVGDGTAFLSLVFAYFYYWTIHAAFPPEGMAMPDAGLALGAGAATLIAWLLMLLARRENWRNRPGMVRASLALSLLLALAGAALLLLASWQLDPTEHVYPATVWVLALWTALHLVVGVLMQGYCLAGSFAGKLTGAHDIDLRNVVLYWHFAALTMATTLAVIVLAPLAR</sequence>
<evidence type="ECO:0000256" key="2">
    <source>
        <dbReference type="ARBA" id="ARBA00004673"/>
    </source>
</evidence>
<feature type="transmembrane region" description="Helical" evidence="19">
    <location>
        <begin position="361"/>
        <end position="383"/>
    </location>
</feature>
<dbReference type="STRING" id="639283.Snov_1016"/>
<dbReference type="SUPFAM" id="SSF81442">
    <property type="entry name" value="Cytochrome c oxidase subunit I-like"/>
    <property type="match status" value="1"/>
</dbReference>
<feature type="transmembrane region" description="Helical" evidence="19">
    <location>
        <begin position="702"/>
        <end position="720"/>
    </location>
</feature>
<dbReference type="InterPro" id="IPR013833">
    <property type="entry name" value="Cyt_c_oxidase_su3_a-hlx"/>
</dbReference>
<protein>
    <recommendedName>
        <fullName evidence="4">cytochrome-c oxidase</fullName>
        <ecNumber evidence="4">7.1.1.9</ecNumber>
    </recommendedName>
</protein>
<evidence type="ECO:0000313" key="22">
    <source>
        <dbReference type="EMBL" id="ADH88336.1"/>
    </source>
</evidence>
<feature type="domain" description="Cytochrome oxidase subunit I profile" evidence="21">
    <location>
        <begin position="22"/>
        <end position="532"/>
    </location>
</feature>
<feature type="domain" description="Heme-copper oxidase subunit III family profile" evidence="20">
    <location>
        <begin position="576"/>
        <end position="832"/>
    </location>
</feature>
<dbReference type="GO" id="GO:0046872">
    <property type="term" value="F:metal ion binding"/>
    <property type="evidence" value="ECO:0007669"/>
    <property type="project" value="UniProtKB-KW"/>
</dbReference>